<dbReference type="Proteomes" id="UP000007266">
    <property type="component" value="Linkage group 8"/>
</dbReference>
<comment type="subcellular location">
    <subcellularLocation>
        <location evidence="1">Nucleus</location>
    </subcellularLocation>
</comment>
<dbReference type="SUPFAM" id="SSF57667">
    <property type="entry name" value="beta-beta-alpha zinc fingers"/>
    <property type="match status" value="2"/>
</dbReference>
<name>A0A139WDI9_TRICA</name>
<dbReference type="PANTHER" id="PTHR24394:SF44">
    <property type="entry name" value="ZINC FINGER PROTEIN 271-LIKE"/>
    <property type="match status" value="1"/>
</dbReference>
<dbReference type="InterPro" id="IPR036236">
    <property type="entry name" value="Znf_C2H2_sf"/>
</dbReference>
<sequence>MGRRPCAVLNCVEENRIRHRFPNPDKFPDRFQKWLFLCGKKKLFEKDPELVYRSLRVCHAHFKPEDRTTNMFIRKECLPELFLPPPLQLVAKSSEEERKDSAATGLPEKIVDECDPKTLTDKNFVVNLETFEPEPIVLTEHVTSESSETEDTLFCDKVLDTVENANSSSVDYVMSTPLEKPYFRSIKNFPMDSHVTTDVCRICFRFLTDQETVQINEGTNSDLVNIEHMLKTVLPALDLNVCSNKVICLQCSDLVNHSFNLNTLWLLTEQKLQTIIGSKKNKYNPEADLIIVTKSEVEEGSEETIIKIEHDHAYEKQAQTLPVVLVSNGNGKISYHTKTKKITRKSQWGSGPYICEICGALYHQIRAFRRHIWNHNRKNTTNRKQEHVTHMKEKHNEHKCTICEKVFATTAKLKRHVNELYLRLFLCQCYYCGKQFSSASSLRLHMLIHNPKKHYQCHVCNKKFLLPTRLRKHVRTHVDIKPVRRDL</sequence>
<dbReference type="EMBL" id="KQ971357">
    <property type="protein sequence ID" value="KYB26019.1"/>
    <property type="molecule type" value="Genomic_DNA"/>
</dbReference>
<keyword evidence="5" id="KW-0862">Zinc</keyword>
<evidence type="ECO:0000256" key="6">
    <source>
        <dbReference type="ARBA" id="ARBA00023125"/>
    </source>
</evidence>
<keyword evidence="2" id="KW-0479">Metal-binding</keyword>
<reference evidence="12 13" key="2">
    <citation type="journal article" date="2010" name="Nucleic Acids Res.">
        <title>BeetleBase in 2010: revisions to provide comprehensive genomic information for Tribolium castaneum.</title>
        <authorList>
            <person name="Kim H.S."/>
            <person name="Murphy T."/>
            <person name="Xia J."/>
            <person name="Caragea D."/>
            <person name="Park Y."/>
            <person name="Beeman R.W."/>
            <person name="Lorenzen M.D."/>
            <person name="Butcher S."/>
            <person name="Manak J.R."/>
            <person name="Brown S.J."/>
        </authorList>
    </citation>
    <scope>GENOME REANNOTATION</scope>
    <source>
        <strain evidence="12 13">Georgia GA2</strain>
    </source>
</reference>
<dbReference type="Gene3D" id="3.30.160.60">
    <property type="entry name" value="Classic Zinc Finger"/>
    <property type="match status" value="3"/>
</dbReference>
<evidence type="ECO:0000256" key="2">
    <source>
        <dbReference type="ARBA" id="ARBA00022723"/>
    </source>
</evidence>
<dbReference type="PANTHER" id="PTHR24394">
    <property type="entry name" value="ZINC FINGER PROTEIN"/>
    <property type="match status" value="1"/>
</dbReference>
<dbReference type="InParanoid" id="A0A139WDI9"/>
<reference evidence="12 13" key="1">
    <citation type="journal article" date="2008" name="Nature">
        <title>The genome of the model beetle and pest Tribolium castaneum.</title>
        <authorList>
            <consortium name="Tribolium Genome Sequencing Consortium"/>
            <person name="Richards S."/>
            <person name="Gibbs R.A."/>
            <person name="Weinstock G.M."/>
            <person name="Brown S.J."/>
            <person name="Denell R."/>
            <person name="Beeman R.W."/>
            <person name="Gibbs R."/>
            <person name="Beeman R.W."/>
            <person name="Brown S.J."/>
            <person name="Bucher G."/>
            <person name="Friedrich M."/>
            <person name="Grimmelikhuijzen C.J."/>
            <person name="Klingler M."/>
            <person name="Lorenzen M."/>
            <person name="Richards S."/>
            <person name="Roth S."/>
            <person name="Schroder R."/>
            <person name="Tautz D."/>
            <person name="Zdobnov E.M."/>
            <person name="Muzny D."/>
            <person name="Gibbs R.A."/>
            <person name="Weinstock G.M."/>
            <person name="Attaway T."/>
            <person name="Bell S."/>
            <person name="Buhay C.J."/>
            <person name="Chandrabose M.N."/>
            <person name="Chavez D."/>
            <person name="Clerk-Blankenburg K.P."/>
            <person name="Cree A."/>
            <person name="Dao M."/>
            <person name="Davis C."/>
            <person name="Chacko J."/>
            <person name="Dinh H."/>
            <person name="Dugan-Rocha S."/>
            <person name="Fowler G."/>
            <person name="Garner T.T."/>
            <person name="Garnes J."/>
            <person name="Gnirke A."/>
            <person name="Hawes A."/>
            <person name="Hernandez J."/>
            <person name="Hines S."/>
            <person name="Holder M."/>
            <person name="Hume J."/>
            <person name="Jhangiani S.N."/>
            <person name="Joshi V."/>
            <person name="Khan Z.M."/>
            <person name="Jackson L."/>
            <person name="Kovar C."/>
            <person name="Kowis A."/>
            <person name="Lee S."/>
            <person name="Lewis L.R."/>
            <person name="Margolis J."/>
            <person name="Morgan M."/>
            <person name="Nazareth L.V."/>
            <person name="Nguyen N."/>
            <person name="Okwuonu G."/>
            <person name="Parker D."/>
            <person name="Richards S."/>
            <person name="Ruiz S.J."/>
            <person name="Santibanez J."/>
            <person name="Savard J."/>
            <person name="Scherer S.E."/>
            <person name="Schneider B."/>
            <person name="Sodergren E."/>
            <person name="Tautz D."/>
            <person name="Vattahil S."/>
            <person name="Villasana D."/>
            <person name="White C.S."/>
            <person name="Wright R."/>
            <person name="Park Y."/>
            <person name="Beeman R.W."/>
            <person name="Lord J."/>
            <person name="Oppert B."/>
            <person name="Lorenzen M."/>
            <person name="Brown S."/>
            <person name="Wang L."/>
            <person name="Savard J."/>
            <person name="Tautz D."/>
            <person name="Richards S."/>
            <person name="Weinstock G."/>
            <person name="Gibbs R.A."/>
            <person name="Liu Y."/>
            <person name="Worley K."/>
            <person name="Weinstock G."/>
            <person name="Elsik C.G."/>
            <person name="Reese J.T."/>
            <person name="Elhaik E."/>
            <person name="Landan G."/>
            <person name="Graur D."/>
            <person name="Arensburger P."/>
            <person name="Atkinson P."/>
            <person name="Beeman R.W."/>
            <person name="Beidler J."/>
            <person name="Brown S.J."/>
            <person name="Demuth J.P."/>
            <person name="Drury D.W."/>
            <person name="Du Y.Z."/>
            <person name="Fujiwara H."/>
            <person name="Lorenzen M."/>
            <person name="Maselli V."/>
            <person name="Osanai M."/>
            <person name="Park Y."/>
            <person name="Robertson H.M."/>
            <person name="Tu Z."/>
            <person name="Wang J.J."/>
            <person name="Wang S."/>
            <person name="Richards S."/>
            <person name="Song H."/>
            <person name="Zhang L."/>
            <person name="Sodergren E."/>
            <person name="Werner D."/>
            <person name="Stanke M."/>
            <person name="Morgenstern B."/>
            <person name="Solovyev V."/>
            <person name="Kosarev P."/>
            <person name="Brown G."/>
            <person name="Chen H.C."/>
            <person name="Ermolaeva O."/>
            <person name="Hlavina W."/>
            <person name="Kapustin Y."/>
            <person name="Kiryutin B."/>
            <person name="Kitts P."/>
            <person name="Maglott D."/>
            <person name="Pruitt K."/>
            <person name="Sapojnikov V."/>
            <person name="Souvorov A."/>
            <person name="Mackey A.J."/>
            <person name="Waterhouse R.M."/>
            <person name="Wyder S."/>
            <person name="Zdobnov E.M."/>
            <person name="Zdobnov E.M."/>
            <person name="Wyder S."/>
            <person name="Kriventseva E.V."/>
            <person name="Kadowaki T."/>
            <person name="Bork P."/>
            <person name="Aranda M."/>
            <person name="Bao R."/>
            <person name="Beermann A."/>
            <person name="Berns N."/>
            <person name="Bolognesi R."/>
            <person name="Bonneton F."/>
            <person name="Bopp D."/>
            <person name="Brown S.J."/>
            <person name="Bucher G."/>
            <person name="Butts T."/>
            <person name="Chaumot A."/>
            <person name="Denell R.E."/>
            <person name="Ferrier D.E."/>
            <person name="Friedrich M."/>
            <person name="Gordon C.M."/>
            <person name="Jindra M."/>
            <person name="Klingler M."/>
            <person name="Lan Q."/>
            <person name="Lattorff H.M."/>
            <person name="Laudet V."/>
            <person name="von Levetsow C."/>
            <person name="Liu Z."/>
            <person name="Lutz R."/>
            <person name="Lynch J.A."/>
            <person name="da Fonseca R.N."/>
            <person name="Posnien N."/>
            <person name="Reuter R."/>
            <person name="Roth S."/>
            <person name="Savard J."/>
            <person name="Schinko J.B."/>
            <person name="Schmitt C."/>
            <person name="Schoppmeier M."/>
            <person name="Schroder R."/>
            <person name="Shippy T.D."/>
            <person name="Simonnet F."/>
            <person name="Marques-Souza H."/>
            <person name="Tautz D."/>
            <person name="Tomoyasu Y."/>
            <person name="Trauner J."/>
            <person name="Van der Zee M."/>
            <person name="Vervoort M."/>
            <person name="Wittkopp N."/>
            <person name="Wimmer E.A."/>
            <person name="Yang X."/>
            <person name="Jones A.K."/>
            <person name="Sattelle D.B."/>
            <person name="Ebert P.R."/>
            <person name="Nelson D."/>
            <person name="Scott J.G."/>
            <person name="Beeman R.W."/>
            <person name="Muthukrishnan S."/>
            <person name="Kramer K.J."/>
            <person name="Arakane Y."/>
            <person name="Beeman R.W."/>
            <person name="Zhu Q."/>
            <person name="Hogenkamp D."/>
            <person name="Dixit R."/>
            <person name="Oppert B."/>
            <person name="Jiang H."/>
            <person name="Zou Z."/>
            <person name="Marshall J."/>
            <person name="Elpidina E."/>
            <person name="Vinokurov K."/>
            <person name="Oppert C."/>
            <person name="Zou Z."/>
            <person name="Evans J."/>
            <person name="Lu Z."/>
            <person name="Zhao P."/>
            <person name="Sumathipala N."/>
            <person name="Altincicek B."/>
            <person name="Vilcinskas A."/>
            <person name="Williams M."/>
            <person name="Hultmark D."/>
            <person name="Hetru C."/>
            <person name="Jiang H."/>
            <person name="Grimmelikhuijzen C.J."/>
            <person name="Hauser F."/>
            <person name="Cazzamali G."/>
            <person name="Williamson M."/>
            <person name="Park Y."/>
            <person name="Li B."/>
            <person name="Tanaka Y."/>
            <person name="Predel R."/>
            <person name="Neupert S."/>
            <person name="Schachtner J."/>
            <person name="Verleyen P."/>
            <person name="Raible F."/>
            <person name="Bork P."/>
            <person name="Friedrich M."/>
            <person name="Walden K.K."/>
            <person name="Robertson H.M."/>
            <person name="Angeli S."/>
            <person name="Foret S."/>
            <person name="Bucher G."/>
            <person name="Schuetz S."/>
            <person name="Maleszka R."/>
            <person name="Wimmer E.A."/>
            <person name="Beeman R.W."/>
            <person name="Lorenzen M."/>
            <person name="Tomoyasu Y."/>
            <person name="Miller S.C."/>
            <person name="Grossmann D."/>
            <person name="Bucher G."/>
        </authorList>
    </citation>
    <scope>NUCLEOTIDE SEQUENCE [LARGE SCALE GENOMIC DNA]</scope>
    <source>
        <strain evidence="12 13">Georgia GA2</strain>
    </source>
</reference>
<keyword evidence="4 8" id="KW-0863">Zinc-finger</keyword>
<dbReference type="SMART" id="SM00355">
    <property type="entry name" value="ZnF_C2H2"/>
    <property type="match status" value="4"/>
</dbReference>
<dbReference type="Pfam" id="PF00096">
    <property type="entry name" value="zf-C2H2"/>
    <property type="match status" value="2"/>
</dbReference>
<evidence type="ECO:0000256" key="5">
    <source>
        <dbReference type="ARBA" id="ARBA00022833"/>
    </source>
</evidence>
<evidence type="ECO:0000313" key="13">
    <source>
        <dbReference type="Proteomes" id="UP000007266"/>
    </source>
</evidence>
<feature type="domain" description="C2H2-type" evidence="10">
    <location>
        <begin position="353"/>
        <end position="380"/>
    </location>
</feature>
<feature type="domain" description="C2H2-type" evidence="10">
    <location>
        <begin position="425"/>
        <end position="454"/>
    </location>
</feature>
<evidence type="ECO:0000256" key="7">
    <source>
        <dbReference type="ARBA" id="ARBA00023242"/>
    </source>
</evidence>
<dbReference type="InterPro" id="IPR013087">
    <property type="entry name" value="Znf_C2H2_type"/>
</dbReference>
<keyword evidence="6 9" id="KW-0238">DNA-binding</keyword>
<keyword evidence="13" id="KW-1185">Reference proteome</keyword>
<dbReference type="GO" id="GO:0008270">
    <property type="term" value="F:zinc ion binding"/>
    <property type="evidence" value="ECO:0007669"/>
    <property type="project" value="UniProtKB-KW"/>
</dbReference>
<dbReference type="PROSITE" id="PS50950">
    <property type="entry name" value="ZF_THAP"/>
    <property type="match status" value="1"/>
</dbReference>
<evidence type="ECO:0000256" key="4">
    <source>
        <dbReference type="ARBA" id="ARBA00022771"/>
    </source>
</evidence>
<evidence type="ECO:0000256" key="3">
    <source>
        <dbReference type="ARBA" id="ARBA00022737"/>
    </source>
</evidence>
<gene>
    <name evidence="12" type="primary">AUGUSTUS-3.0.2_33920</name>
    <name evidence="12" type="ORF">TcasGA2_TC033920</name>
</gene>
<organism evidence="12 13">
    <name type="scientific">Tribolium castaneum</name>
    <name type="common">Red flour beetle</name>
    <dbReference type="NCBI Taxonomy" id="7070"/>
    <lineage>
        <taxon>Eukaryota</taxon>
        <taxon>Metazoa</taxon>
        <taxon>Ecdysozoa</taxon>
        <taxon>Arthropoda</taxon>
        <taxon>Hexapoda</taxon>
        <taxon>Insecta</taxon>
        <taxon>Pterygota</taxon>
        <taxon>Neoptera</taxon>
        <taxon>Endopterygota</taxon>
        <taxon>Coleoptera</taxon>
        <taxon>Polyphaga</taxon>
        <taxon>Cucujiformia</taxon>
        <taxon>Tenebrionidae</taxon>
        <taxon>Tenebrionidae incertae sedis</taxon>
        <taxon>Tribolium</taxon>
    </lineage>
</organism>
<dbReference type="InterPro" id="IPR006612">
    <property type="entry name" value="THAP_Znf"/>
</dbReference>
<dbReference type="PROSITE" id="PS00028">
    <property type="entry name" value="ZINC_FINGER_C2H2_1"/>
    <property type="match status" value="3"/>
</dbReference>
<keyword evidence="7" id="KW-0539">Nucleus</keyword>
<feature type="domain" description="THAP-type" evidence="11">
    <location>
        <begin position="1"/>
        <end position="82"/>
    </location>
</feature>
<keyword evidence="3" id="KW-0677">Repeat</keyword>
<dbReference type="SMART" id="SM00980">
    <property type="entry name" value="THAP"/>
    <property type="match status" value="1"/>
</dbReference>
<evidence type="ECO:0000259" key="10">
    <source>
        <dbReference type="PROSITE" id="PS50157"/>
    </source>
</evidence>
<accession>A0A139WDI9</accession>
<evidence type="ECO:0000313" key="12">
    <source>
        <dbReference type="EMBL" id="KYB26019.1"/>
    </source>
</evidence>
<dbReference type="Pfam" id="PF05485">
    <property type="entry name" value="THAP"/>
    <property type="match status" value="1"/>
</dbReference>
<dbReference type="GO" id="GO:0003677">
    <property type="term" value="F:DNA binding"/>
    <property type="evidence" value="ECO:0007669"/>
    <property type="project" value="UniProtKB-UniRule"/>
</dbReference>
<dbReference type="AlphaFoldDB" id="A0A139WDI9"/>
<dbReference type="SUPFAM" id="SSF57716">
    <property type="entry name" value="Glucocorticoid receptor-like (DNA-binding domain)"/>
    <property type="match status" value="1"/>
</dbReference>
<feature type="domain" description="C2H2-type" evidence="10">
    <location>
        <begin position="455"/>
        <end position="482"/>
    </location>
</feature>
<evidence type="ECO:0000256" key="9">
    <source>
        <dbReference type="PROSITE-ProRule" id="PRU00309"/>
    </source>
</evidence>
<evidence type="ECO:0000256" key="1">
    <source>
        <dbReference type="ARBA" id="ARBA00004123"/>
    </source>
</evidence>
<dbReference type="GO" id="GO:0005634">
    <property type="term" value="C:nucleus"/>
    <property type="evidence" value="ECO:0007669"/>
    <property type="project" value="UniProtKB-SubCell"/>
</dbReference>
<proteinExistence type="predicted"/>
<evidence type="ECO:0000259" key="11">
    <source>
        <dbReference type="PROSITE" id="PS50950"/>
    </source>
</evidence>
<protein>
    <submittedName>
        <fullName evidence="12">Uncharacterized protein</fullName>
    </submittedName>
</protein>
<dbReference type="PROSITE" id="PS50157">
    <property type="entry name" value="ZINC_FINGER_C2H2_2"/>
    <property type="match status" value="3"/>
</dbReference>
<evidence type="ECO:0000256" key="8">
    <source>
        <dbReference type="PROSITE-ProRule" id="PRU00042"/>
    </source>
</evidence>